<proteinExistence type="predicted"/>
<dbReference type="Proteomes" id="UP000325081">
    <property type="component" value="Unassembled WGS sequence"/>
</dbReference>
<reference evidence="3" key="1">
    <citation type="journal article" date="2019" name="Curr. Biol.">
        <title>Genome Sequence of Striga asiatica Provides Insight into the Evolution of Plant Parasitism.</title>
        <authorList>
            <person name="Yoshida S."/>
            <person name="Kim S."/>
            <person name="Wafula E.K."/>
            <person name="Tanskanen J."/>
            <person name="Kim Y.M."/>
            <person name="Honaas L."/>
            <person name="Yang Z."/>
            <person name="Spallek T."/>
            <person name="Conn C.E."/>
            <person name="Ichihashi Y."/>
            <person name="Cheong K."/>
            <person name="Cui S."/>
            <person name="Der J.P."/>
            <person name="Gundlach H."/>
            <person name="Jiao Y."/>
            <person name="Hori C."/>
            <person name="Ishida J.K."/>
            <person name="Kasahara H."/>
            <person name="Kiba T."/>
            <person name="Kim M.S."/>
            <person name="Koo N."/>
            <person name="Laohavisit A."/>
            <person name="Lee Y.H."/>
            <person name="Lumba S."/>
            <person name="McCourt P."/>
            <person name="Mortimer J.C."/>
            <person name="Mutuku J.M."/>
            <person name="Nomura T."/>
            <person name="Sasaki-Sekimoto Y."/>
            <person name="Seto Y."/>
            <person name="Wang Y."/>
            <person name="Wakatake T."/>
            <person name="Sakakibara H."/>
            <person name="Demura T."/>
            <person name="Yamaguchi S."/>
            <person name="Yoneyama K."/>
            <person name="Manabe R.I."/>
            <person name="Nelson D.C."/>
            <person name="Schulman A.H."/>
            <person name="Timko M.P."/>
            <person name="dePamphilis C.W."/>
            <person name="Choi D."/>
            <person name="Shirasu K."/>
        </authorList>
    </citation>
    <scope>NUCLEOTIDE SEQUENCE [LARGE SCALE GENOMIC DNA]</scope>
    <source>
        <strain evidence="3">cv. UVA1</strain>
    </source>
</reference>
<protein>
    <submittedName>
        <fullName evidence="2">ATP-dependent helicase/nuclease subunit A</fullName>
    </submittedName>
</protein>
<dbReference type="AlphaFoldDB" id="A0A5A7PLH6"/>
<gene>
    <name evidence="2" type="ORF">STAS_09746</name>
</gene>
<evidence type="ECO:0000313" key="3">
    <source>
        <dbReference type="Proteomes" id="UP000325081"/>
    </source>
</evidence>
<accession>A0A5A7PLH6</accession>
<dbReference type="GO" id="GO:0004386">
    <property type="term" value="F:helicase activity"/>
    <property type="evidence" value="ECO:0007669"/>
    <property type="project" value="UniProtKB-KW"/>
</dbReference>
<comment type="caution">
    <text evidence="2">The sequence shown here is derived from an EMBL/GenBank/DDBJ whole genome shotgun (WGS) entry which is preliminary data.</text>
</comment>
<keyword evidence="2" id="KW-0378">Hydrolase</keyword>
<evidence type="ECO:0000313" key="2">
    <source>
        <dbReference type="EMBL" id="GER33600.1"/>
    </source>
</evidence>
<keyword evidence="2" id="KW-0547">Nucleotide-binding</keyword>
<keyword evidence="3" id="KW-1185">Reference proteome</keyword>
<feature type="region of interest" description="Disordered" evidence="1">
    <location>
        <begin position="233"/>
        <end position="252"/>
    </location>
</feature>
<name>A0A5A7PLH6_STRAF</name>
<feature type="compositionally biased region" description="Polar residues" evidence="1">
    <location>
        <begin position="242"/>
        <end position="252"/>
    </location>
</feature>
<evidence type="ECO:0000256" key="1">
    <source>
        <dbReference type="SAM" id="MobiDB-lite"/>
    </source>
</evidence>
<dbReference type="EMBL" id="BKCP01004750">
    <property type="protein sequence ID" value="GER33600.1"/>
    <property type="molecule type" value="Genomic_DNA"/>
</dbReference>
<keyword evidence="2" id="KW-0347">Helicase</keyword>
<keyword evidence="2" id="KW-0067">ATP-binding</keyword>
<sequence>MASFTSSNSVIWCISFDACPTRSTVYRWRFKRKLLNCTQLARIFIHRMLHCLISLRLCSTLRNKQNASGISRSKFAIQSKQNSVINIKLNGLLNTNCSRIIWSNGIDFCTQRSKKEEYHDAAPYDENPLQQKIHSLRQEIGNLVQFCILRIQRSIYRTRHPGIKIRTRKLLQLRLHEILNGNTNRAALVPTTPLLSGHFPSGAGHRRACLRNNSHLCWFLNCFSRMAVPKAEKPQEALPESNVGTGSSCRVN</sequence>
<organism evidence="2 3">
    <name type="scientific">Striga asiatica</name>
    <name type="common">Asiatic witchweed</name>
    <name type="synonym">Buchnera asiatica</name>
    <dbReference type="NCBI Taxonomy" id="4170"/>
    <lineage>
        <taxon>Eukaryota</taxon>
        <taxon>Viridiplantae</taxon>
        <taxon>Streptophyta</taxon>
        <taxon>Embryophyta</taxon>
        <taxon>Tracheophyta</taxon>
        <taxon>Spermatophyta</taxon>
        <taxon>Magnoliopsida</taxon>
        <taxon>eudicotyledons</taxon>
        <taxon>Gunneridae</taxon>
        <taxon>Pentapetalae</taxon>
        <taxon>asterids</taxon>
        <taxon>lamiids</taxon>
        <taxon>Lamiales</taxon>
        <taxon>Orobanchaceae</taxon>
        <taxon>Buchnereae</taxon>
        <taxon>Striga</taxon>
    </lineage>
</organism>